<dbReference type="STRING" id="1121105.GCA_000421665_01203"/>
<keyword evidence="2" id="KW-0560">Oxidoreductase</keyword>
<reference evidence="4 5" key="1">
    <citation type="journal article" date="2018" name="Nat. Biotechnol.">
        <title>A standardized bacterial taxonomy based on genome phylogeny substantially revises the tree of life.</title>
        <authorList>
            <person name="Parks D.H."/>
            <person name="Chuvochina M."/>
            <person name="Waite D.W."/>
            <person name="Rinke C."/>
            <person name="Skarshewski A."/>
            <person name="Chaumeil P.A."/>
            <person name="Hugenholtz P."/>
        </authorList>
    </citation>
    <scope>NUCLEOTIDE SEQUENCE [LARGE SCALE GENOMIC DNA]</scope>
    <source>
        <strain evidence="4">UBA11306</strain>
    </source>
</reference>
<dbReference type="SUPFAM" id="SSF51735">
    <property type="entry name" value="NAD(P)-binding Rossmann-fold domains"/>
    <property type="match status" value="1"/>
</dbReference>
<evidence type="ECO:0000256" key="3">
    <source>
        <dbReference type="RuleBase" id="RU000363"/>
    </source>
</evidence>
<proteinExistence type="inferred from homology"/>
<dbReference type="AlphaFoldDB" id="A0A3D4S3C8"/>
<dbReference type="EMBL" id="DQHO01000009">
    <property type="protein sequence ID" value="HCS93307.1"/>
    <property type="molecule type" value="Genomic_DNA"/>
</dbReference>
<gene>
    <name evidence="4" type="ORF">DIW15_01195</name>
</gene>
<dbReference type="Proteomes" id="UP000262195">
    <property type="component" value="Unassembled WGS sequence"/>
</dbReference>
<dbReference type="Pfam" id="PF00106">
    <property type="entry name" value="adh_short"/>
    <property type="match status" value="1"/>
</dbReference>
<dbReference type="PANTHER" id="PTHR44196">
    <property type="entry name" value="DEHYDROGENASE/REDUCTASE SDR FAMILY MEMBER 7B"/>
    <property type="match status" value="1"/>
</dbReference>
<comment type="similarity">
    <text evidence="1 3">Belongs to the short-chain dehydrogenases/reductases (SDR) family.</text>
</comment>
<comment type="caution">
    <text evidence="4">The sequence shown here is derived from an EMBL/GenBank/DDBJ whole genome shotgun (WGS) entry which is preliminary data.</text>
</comment>
<dbReference type="GO" id="GO:0016020">
    <property type="term" value="C:membrane"/>
    <property type="evidence" value="ECO:0007669"/>
    <property type="project" value="TreeGrafter"/>
</dbReference>
<protein>
    <submittedName>
        <fullName evidence="4">SDR family NAD(P)-dependent oxidoreductase</fullName>
    </submittedName>
</protein>
<dbReference type="PRINTS" id="PR00081">
    <property type="entry name" value="GDHRDH"/>
</dbReference>
<organism evidence="4 5">
    <name type="scientific">Bavariicoccus seileri</name>
    <dbReference type="NCBI Taxonomy" id="549685"/>
    <lineage>
        <taxon>Bacteria</taxon>
        <taxon>Bacillati</taxon>
        <taxon>Bacillota</taxon>
        <taxon>Bacilli</taxon>
        <taxon>Lactobacillales</taxon>
        <taxon>Enterococcaceae</taxon>
        <taxon>Bavariicoccus</taxon>
    </lineage>
</organism>
<sequence>MILVTQRFASQKIVLTGASSGLGQAIANQLAEEGADLILIARRKTVLEEMVNRYTHEYHSNSTFYSCDLADETGVSQLIAYLTQLPTVDYMINCAGYGRFDFYSQLQTTDTKNLFMVNTLSPIAISKAMASKMSQQGFGHIVNICSQAAKIATPKTTTYSASKAALYQYSNALRLELEQSASNVLVTTINPGPIKTPFFEHADREGNYLTNLGNFVLEPDDVAKKTVNALISYKREVNQPRLMAFASKLYNLFPTFGDWLIVHFFDKK</sequence>
<dbReference type="GO" id="GO:0016491">
    <property type="term" value="F:oxidoreductase activity"/>
    <property type="evidence" value="ECO:0007669"/>
    <property type="project" value="UniProtKB-KW"/>
</dbReference>
<dbReference type="InterPro" id="IPR020904">
    <property type="entry name" value="Sc_DH/Rdtase_CS"/>
</dbReference>
<evidence type="ECO:0000256" key="2">
    <source>
        <dbReference type="ARBA" id="ARBA00023002"/>
    </source>
</evidence>
<accession>A0A3D4S3C8</accession>
<dbReference type="InterPro" id="IPR002347">
    <property type="entry name" value="SDR_fam"/>
</dbReference>
<evidence type="ECO:0000313" key="5">
    <source>
        <dbReference type="Proteomes" id="UP000262195"/>
    </source>
</evidence>
<dbReference type="PROSITE" id="PS00061">
    <property type="entry name" value="ADH_SHORT"/>
    <property type="match status" value="1"/>
</dbReference>
<evidence type="ECO:0000256" key="1">
    <source>
        <dbReference type="ARBA" id="ARBA00006484"/>
    </source>
</evidence>
<dbReference type="PANTHER" id="PTHR44196:SF1">
    <property type="entry name" value="DEHYDROGENASE_REDUCTASE SDR FAMILY MEMBER 7B"/>
    <property type="match status" value="1"/>
</dbReference>
<name>A0A3D4S3C8_9ENTE</name>
<dbReference type="InterPro" id="IPR036291">
    <property type="entry name" value="NAD(P)-bd_dom_sf"/>
</dbReference>
<dbReference type="PRINTS" id="PR00080">
    <property type="entry name" value="SDRFAMILY"/>
</dbReference>
<dbReference type="Gene3D" id="3.40.50.720">
    <property type="entry name" value="NAD(P)-binding Rossmann-like Domain"/>
    <property type="match status" value="1"/>
</dbReference>
<evidence type="ECO:0000313" key="4">
    <source>
        <dbReference type="EMBL" id="HCS93307.1"/>
    </source>
</evidence>